<proteinExistence type="predicted"/>
<protein>
    <submittedName>
        <fullName evidence="1">Uncharacterized protein</fullName>
    </submittedName>
</protein>
<organism evidence="1">
    <name type="scientific">Mesocestoides corti</name>
    <name type="common">Flatworm</name>
    <dbReference type="NCBI Taxonomy" id="53468"/>
    <lineage>
        <taxon>Eukaryota</taxon>
        <taxon>Metazoa</taxon>
        <taxon>Spiralia</taxon>
        <taxon>Lophotrochozoa</taxon>
        <taxon>Platyhelminthes</taxon>
        <taxon>Cestoda</taxon>
        <taxon>Eucestoda</taxon>
        <taxon>Cyclophyllidea</taxon>
        <taxon>Mesocestoididae</taxon>
        <taxon>Mesocestoides</taxon>
    </lineage>
</organism>
<name>A0A5K3FD52_MESCO</name>
<dbReference type="WBParaSite" id="MCU_007363-RA">
    <property type="protein sequence ID" value="MCU_007363-RA"/>
    <property type="gene ID" value="MCU_007363"/>
</dbReference>
<sequence>MNAISGVLDTIEPISELLISPNCIALSKTPNQPDCCVLSGSVCDSSRALLWGLELTTLCTF</sequence>
<evidence type="ECO:0000313" key="1">
    <source>
        <dbReference type="WBParaSite" id="MCU_007363-RA"/>
    </source>
</evidence>
<accession>A0A5K3FD52</accession>
<dbReference type="AlphaFoldDB" id="A0A5K3FD52"/>
<reference evidence="1" key="1">
    <citation type="submission" date="2019-11" db="UniProtKB">
        <authorList>
            <consortium name="WormBaseParasite"/>
        </authorList>
    </citation>
    <scope>IDENTIFICATION</scope>
</reference>